<evidence type="ECO:0000313" key="4">
    <source>
        <dbReference type="Proteomes" id="UP001207742"/>
    </source>
</evidence>
<evidence type="ECO:0000259" key="2">
    <source>
        <dbReference type="Pfam" id="PF01757"/>
    </source>
</evidence>
<feature type="transmembrane region" description="Helical" evidence="1">
    <location>
        <begin position="153"/>
        <end position="172"/>
    </location>
</feature>
<feature type="transmembrane region" description="Helical" evidence="1">
    <location>
        <begin position="364"/>
        <end position="386"/>
    </location>
</feature>
<dbReference type="Pfam" id="PF01757">
    <property type="entry name" value="Acyl_transf_3"/>
    <property type="match status" value="1"/>
</dbReference>
<feature type="transmembrane region" description="Helical" evidence="1">
    <location>
        <begin position="340"/>
        <end position="358"/>
    </location>
</feature>
<dbReference type="RefSeq" id="WP_264730963.1">
    <property type="nucleotide sequence ID" value="NZ_JAPDNR010000001.1"/>
</dbReference>
<protein>
    <submittedName>
        <fullName evidence="3">Acyltransferase</fullName>
    </submittedName>
</protein>
<feature type="domain" description="Acyltransferase 3" evidence="2">
    <location>
        <begin position="13"/>
        <end position="383"/>
    </location>
</feature>
<accession>A0ABT3IM37</accession>
<name>A0ABT3IM37_9BACT</name>
<keyword evidence="3" id="KW-0808">Transferase</keyword>
<feature type="transmembrane region" description="Helical" evidence="1">
    <location>
        <begin position="263"/>
        <end position="280"/>
    </location>
</feature>
<feature type="transmembrane region" description="Helical" evidence="1">
    <location>
        <begin position="193"/>
        <end position="212"/>
    </location>
</feature>
<feature type="transmembrane region" description="Helical" evidence="1">
    <location>
        <begin position="71"/>
        <end position="90"/>
    </location>
</feature>
<feature type="transmembrane region" description="Helical" evidence="1">
    <location>
        <begin position="300"/>
        <end position="319"/>
    </location>
</feature>
<feature type="transmembrane region" description="Helical" evidence="1">
    <location>
        <begin position="232"/>
        <end position="256"/>
    </location>
</feature>
<keyword evidence="1" id="KW-0812">Transmembrane</keyword>
<dbReference type="EMBL" id="JAPDNS010000001">
    <property type="protein sequence ID" value="MCW3485008.1"/>
    <property type="molecule type" value="Genomic_DNA"/>
</dbReference>
<dbReference type="GO" id="GO:0016746">
    <property type="term" value="F:acyltransferase activity"/>
    <property type="evidence" value="ECO:0007669"/>
    <property type="project" value="UniProtKB-KW"/>
</dbReference>
<dbReference type="InterPro" id="IPR002656">
    <property type="entry name" value="Acyl_transf_3_dom"/>
</dbReference>
<gene>
    <name evidence="3" type="ORF">OL497_13950</name>
</gene>
<evidence type="ECO:0000256" key="1">
    <source>
        <dbReference type="SAM" id="Phobius"/>
    </source>
</evidence>
<dbReference type="PANTHER" id="PTHR36927:SF4">
    <property type="entry name" value="BLR5718 PROTEIN"/>
    <property type="match status" value="1"/>
</dbReference>
<dbReference type="PANTHER" id="PTHR36927">
    <property type="entry name" value="BLR4337 PROTEIN"/>
    <property type="match status" value="1"/>
</dbReference>
<comment type="caution">
    <text evidence="3">The sequence shown here is derived from an EMBL/GenBank/DDBJ whole genome shotgun (WGS) entry which is preliminary data.</text>
</comment>
<feature type="transmembrane region" description="Helical" evidence="1">
    <location>
        <begin position="102"/>
        <end position="122"/>
    </location>
</feature>
<keyword evidence="4" id="KW-1185">Reference proteome</keyword>
<dbReference type="InterPro" id="IPR050623">
    <property type="entry name" value="Glucan_succinyl_AcylTrfase"/>
</dbReference>
<keyword evidence="1" id="KW-1133">Transmembrane helix</keyword>
<keyword evidence="3" id="KW-0012">Acyltransferase</keyword>
<dbReference type="Proteomes" id="UP001207742">
    <property type="component" value="Unassembled WGS sequence"/>
</dbReference>
<evidence type="ECO:0000313" key="3">
    <source>
        <dbReference type="EMBL" id="MCW3485008.1"/>
    </source>
</evidence>
<sequence length="396" mass="45455">MNQPMVKMVTRDNWMDNLRSFITLLVVAHHSSLAYTTFASFNKQAYIASTHPIVDAQRWRGMDLFEDFNDIFFMSLMFLISGIFVVRSLEQKGTAKFIRDRFFRLFIPFMVGVTLLMLLAYYPAFYLAYGVHDVKAYIIDYFTVEAWPVGPPWFIWVLFVFNLLLAVVYPLIKKGLHRCSGFLVAQGASPFRLLLGVYLFSWILYVPVVLVIDAGSWTGIGPFDFQISRVLLYAGYFLLGAVWGIPGLSQGIFATGTAFVRRWPVWLMACLAMYGCLKWSEAPLISMMARHTLTELQATLIYRSMWILSCVLSGIALLTTFKSCVNHTGKIWQSLAANAYGIYLLHYIFVVWCQFYLLEYHLPPLLKMLITTAVAILVSWWLTALLRKNKVIGRYL</sequence>
<keyword evidence="1" id="KW-0472">Membrane</keyword>
<organism evidence="3 4">
    <name type="scientific">Chitinophaga nivalis</name>
    <dbReference type="NCBI Taxonomy" id="2991709"/>
    <lineage>
        <taxon>Bacteria</taxon>
        <taxon>Pseudomonadati</taxon>
        <taxon>Bacteroidota</taxon>
        <taxon>Chitinophagia</taxon>
        <taxon>Chitinophagales</taxon>
        <taxon>Chitinophagaceae</taxon>
        <taxon>Chitinophaga</taxon>
    </lineage>
</organism>
<reference evidence="3 4" key="1">
    <citation type="submission" date="2022-10" db="EMBL/GenBank/DDBJ databases">
        <title>Chitinophaga nivalis PC15 sp. nov., isolated from Pyeongchang county, South Korea.</title>
        <authorList>
            <person name="Trinh H.N."/>
        </authorList>
    </citation>
    <scope>NUCLEOTIDE SEQUENCE [LARGE SCALE GENOMIC DNA]</scope>
    <source>
        <strain evidence="3 4">PC14</strain>
    </source>
</reference>
<proteinExistence type="predicted"/>